<dbReference type="EMBL" id="CP005986">
    <property type="protein sequence ID" value="AIA56315.1"/>
    <property type="molecule type" value="Genomic_DNA"/>
</dbReference>
<comment type="pathway">
    <text evidence="2">Cofactor biosynthesis; biotin biosynthesis; biotin from 7,8-diaminononanoate: step 1/2.</text>
</comment>
<comment type="cofactor">
    <cofactor evidence="2">
        <name>Mg(2+)</name>
        <dbReference type="ChEBI" id="CHEBI:18420"/>
    </cofactor>
</comment>
<feature type="binding site" evidence="2">
    <location>
        <begin position="12"/>
        <end position="17"/>
    </location>
    <ligand>
        <name>ATP</name>
        <dbReference type="ChEBI" id="CHEBI:30616"/>
    </ligand>
</feature>
<dbReference type="eggNOG" id="COG0132">
    <property type="taxonomic scope" value="Bacteria"/>
</dbReference>
<comment type="subunit">
    <text evidence="2">Homodimer.</text>
</comment>
<dbReference type="RefSeq" id="WP_004873247.1">
    <property type="nucleotide sequence ID" value="NZ_CP005986.1"/>
</dbReference>
<reference evidence="3 4" key="1">
    <citation type="journal article" date="2009" name="J. Bacteriol.">
        <title>Draft genome sequence of the extremely acidophilic bacterium Acidithiobacillus caldus ATCC 51756 reveals metabolic versatility in the genus Acidithiobacillus.</title>
        <authorList>
            <person name="Valdes J."/>
            <person name="Quatrini R."/>
            <person name="Hallberg K."/>
            <person name="Dopson M."/>
            <person name="Valenzuela P.D."/>
            <person name="Holmes D.S."/>
        </authorList>
    </citation>
    <scope>NUCLEOTIDE SEQUENCE [LARGE SCALE GENOMIC DNA]</scope>
    <source>
        <strain evidence="4">ATCC 51756 / DSM 8584 / KU</strain>
    </source>
</reference>
<feature type="binding site" evidence="2">
    <location>
        <position position="51"/>
    </location>
    <ligand>
        <name>Mg(2+)</name>
        <dbReference type="ChEBI" id="CHEBI:18420"/>
    </ligand>
</feature>
<dbReference type="GO" id="GO:0000287">
    <property type="term" value="F:magnesium ion binding"/>
    <property type="evidence" value="ECO:0007669"/>
    <property type="project" value="UniProtKB-UniRule"/>
</dbReference>
<evidence type="ECO:0000256" key="2">
    <source>
        <dbReference type="HAMAP-Rule" id="MF_00336"/>
    </source>
</evidence>
<sequence>MQGYFITGTDTGVGKTVATATLAAALARRGRTVAALKPVVSGREDDGHFTDVEWLRRYSHPPLTVAECNCYAFPEPIAPHWAARLHGQVIHRQRLTDFVRQAAARVDRVLVEGAGGLLVPLGSDWDYRDWAAELGLPLILVVALRLGAINHARLTEEAILANALPYAGWIGTQPVPGAPAAGTLEGLRAGLRGPLLGLLPHVEQPDPQTLALHLHLPLNEDNC</sequence>
<keyword evidence="2" id="KW-0479">Metal-binding</keyword>
<dbReference type="GO" id="GO:0005524">
    <property type="term" value="F:ATP binding"/>
    <property type="evidence" value="ECO:0007669"/>
    <property type="project" value="UniProtKB-UniRule"/>
</dbReference>
<dbReference type="KEGG" id="acz:Acaty_c2471"/>
<feature type="binding site" evidence="2">
    <location>
        <begin position="112"/>
        <end position="115"/>
    </location>
    <ligand>
        <name>ATP</name>
        <dbReference type="ChEBI" id="CHEBI:30616"/>
    </ligand>
</feature>
<dbReference type="CDD" id="cd03109">
    <property type="entry name" value="DTBS"/>
    <property type="match status" value="1"/>
</dbReference>
<feature type="binding site" evidence="2">
    <location>
        <position position="112"/>
    </location>
    <ligand>
        <name>Mg(2+)</name>
        <dbReference type="ChEBI" id="CHEBI:18420"/>
    </ligand>
</feature>
<comment type="subcellular location">
    <subcellularLocation>
        <location evidence="2">Cytoplasm</location>
    </subcellularLocation>
</comment>
<dbReference type="InterPro" id="IPR027417">
    <property type="entry name" value="P-loop_NTPase"/>
</dbReference>
<keyword evidence="2 3" id="KW-0436">Ligase</keyword>
<keyword evidence="2" id="KW-0460">Magnesium</keyword>
<evidence type="ECO:0000313" key="4">
    <source>
        <dbReference type="Proteomes" id="UP000005522"/>
    </source>
</evidence>
<dbReference type="PANTHER" id="PTHR43210:SF5">
    <property type="entry name" value="DETHIOBIOTIN SYNTHETASE"/>
    <property type="match status" value="1"/>
</dbReference>
<accession>A0A059ZXR9</accession>
<name>A0A059ZXR9_ACICK</name>
<dbReference type="HAMAP" id="MF_00336">
    <property type="entry name" value="BioD"/>
    <property type="match status" value="1"/>
</dbReference>
<gene>
    <name evidence="2" type="primary">bioD</name>
    <name evidence="3" type="ORF">Acaty_c2471</name>
</gene>
<dbReference type="HOGENOM" id="CLU_072551_0_0_6"/>
<dbReference type="GO" id="GO:0009102">
    <property type="term" value="P:biotin biosynthetic process"/>
    <property type="evidence" value="ECO:0007669"/>
    <property type="project" value="UniProtKB-UniRule"/>
</dbReference>
<keyword evidence="1 2" id="KW-0093">Biotin biosynthesis</keyword>
<organism evidence="3 4">
    <name type="scientific">Acidithiobacillus caldus (strain ATCC 51756 / DSM 8584 / KU)</name>
    <dbReference type="NCBI Taxonomy" id="637389"/>
    <lineage>
        <taxon>Bacteria</taxon>
        <taxon>Pseudomonadati</taxon>
        <taxon>Pseudomonadota</taxon>
        <taxon>Acidithiobacillia</taxon>
        <taxon>Acidithiobacillales</taxon>
        <taxon>Acidithiobacillaceae</taxon>
        <taxon>Acidithiobacillus</taxon>
    </lineage>
</organism>
<feature type="binding site" evidence="2">
    <location>
        <begin position="200"/>
        <end position="202"/>
    </location>
    <ligand>
        <name>ATP</name>
        <dbReference type="ChEBI" id="CHEBI:30616"/>
    </ligand>
</feature>
<keyword evidence="2" id="KW-0547">Nucleotide-binding</keyword>
<dbReference type="InterPro" id="IPR004472">
    <property type="entry name" value="DTB_synth_BioD"/>
</dbReference>
<dbReference type="Gene3D" id="3.40.50.300">
    <property type="entry name" value="P-loop containing nucleotide triphosphate hydrolases"/>
    <property type="match status" value="1"/>
</dbReference>
<dbReference type="NCBIfam" id="TIGR00347">
    <property type="entry name" value="bioD"/>
    <property type="match status" value="1"/>
</dbReference>
<dbReference type="PANTHER" id="PTHR43210">
    <property type="entry name" value="DETHIOBIOTIN SYNTHETASE"/>
    <property type="match status" value="1"/>
</dbReference>
<comment type="catalytic activity">
    <reaction evidence="2">
        <text>(7R,8S)-7,8-diammoniononanoate + CO2 + ATP = (4R,5S)-dethiobiotin + ADP + phosphate + 3 H(+)</text>
        <dbReference type="Rhea" id="RHEA:15805"/>
        <dbReference type="ChEBI" id="CHEBI:15378"/>
        <dbReference type="ChEBI" id="CHEBI:16526"/>
        <dbReference type="ChEBI" id="CHEBI:30616"/>
        <dbReference type="ChEBI" id="CHEBI:43474"/>
        <dbReference type="ChEBI" id="CHEBI:149469"/>
        <dbReference type="ChEBI" id="CHEBI:149473"/>
        <dbReference type="ChEBI" id="CHEBI:456216"/>
        <dbReference type="EC" id="6.3.3.3"/>
    </reaction>
</comment>
<dbReference type="Pfam" id="PF13500">
    <property type="entry name" value="AAA_26"/>
    <property type="match status" value="1"/>
</dbReference>
<comment type="similarity">
    <text evidence="2">Belongs to the dethiobiotin synthetase family.</text>
</comment>
<dbReference type="UniPathway" id="UPA00078">
    <property type="reaction ID" value="UER00161"/>
</dbReference>
<dbReference type="AlphaFoldDB" id="A0A059ZXR9"/>
<keyword evidence="2" id="KW-0067">ATP-binding</keyword>
<dbReference type="GO" id="GO:0005829">
    <property type="term" value="C:cytosol"/>
    <property type="evidence" value="ECO:0007669"/>
    <property type="project" value="TreeGrafter"/>
</dbReference>
<dbReference type="GO" id="GO:0004141">
    <property type="term" value="F:dethiobiotin synthase activity"/>
    <property type="evidence" value="ECO:0007669"/>
    <property type="project" value="UniProtKB-UniRule"/>
</dbReference>
<protein>
    <recommendedName>
        <fullName evidence="2">ATP-dependent dethiobiotin synthetase BioD</fullName>
        <ecNumber evidence="2">6.3.3.3</ecNumber>
    </recommendedName>
    <alternativeName>
        <fullName evidence="2">DTB synthetase</fullName>
        <shortName evidence="2">DTBS</shortName>
    </alternativeName>
    <alternativeName>
        <fullName evidence="2">Dethiobiotin synthase</fullName>
    </alternativeName>
</protein>
<feature type="binding site" evidence="2">
    <location>
        <position position="41"/>
    </location>
    <ligand>
        <name>substrate</name>
    </ligand>
</feature>
<evidence type="ECO:0000256" key="1">
    <source>
        <dbReference type="ARBA" id="ARBA00022756"/>
    </source>
</evidence>
<comment type="function">
    <text evidence="2">Catalyzes a mechanistically unusual reaction, the ATP-dependent insertion of CO2 between the N7 and N8 nitrogen atoms of 7,8-diaminopelargonic acid (DAPA, also called 7,8-diammoniononanoate) to form a ureido ring.</text>
</comment>
<proteinExistence type="inferred from homology"/>
<feature type="active site" evidence="2">
    <location>
        <position position="37"/>
    </location>
</feature>
<comment type="caution">
    <text evidence="2">Lacks conserved residue(s) required for the propagation of feature annotation.</text>
</comment>
<evidence type="ECO:0000313" key="3">
    <source>
        <dbReference type="EMBL" id="AIA56315.1"/>
    </source>
</evidence>
<feature type="binding site" evidence="2">
    <location>
        <position position="16"/>
    </location>
    <ligand>
        <name>Mg(2+)</name>
        <dbReference type="ChEBI" id="CHEBI:18420"/>
    </ligand>
</feature>
<dbReference type="PIRSF" id="PIRSF006755">
    <property type="entry name" value="DTB_synth"/>
    <property type="match status" value="1"/>
</dbReference>
<dbReference type="SUPFAM" id="SSF52540">
    <property type="entry name" value="P-loop containing nucleoside triphosphate hydrolases"/>
    <property type="match status" value="1"/>
</dbReference>
<dbReference type="Proteomes" id="UP000005522">
    <property type="component" value="Chromosome"/>
</dbReference>
<keyword evidence="2" id="KW-0963">Cytoplasm</keyword>
<dbReference type="EC" id="6.3.3.3" evidence="2"/>
<feature type="binding site" evidence="2">
    <location>
        <position position="51"/>
    </location>
    <ligand>
        <name>ATP</name>
        <dbReference type="ChEBI" id="CHEBI:30616"/>
    </ligand>
</feature>